<feature type="transmembrane region" description="Helical" evidence="6">
    <location>
        <begin position="290"/>
        <end position="318"/>
    </location>
</feature>
<evidence type="ECO:0000256" key="6">
    <source>
        <dbReference type="RuleBase" id="RU368066"/>
    </source>
</evidence>
<feature type="transmembrane region" description="Helical" evidence="6">
    <location>
        <begin position="247"/>
        <end position="270"/>
    </location>
</feature>
<sequence length="587" mass="66536">MGCGFSQDGQVQQLYQFRKLPSAQDNFEIPERPENRRKTDRKYLVAFIVVLIVLIPFLVYTLMYTDLRTLSGTDNCGNFCGYKNKKYDEWACTGKDYTDQKYQYLEGYVTINDVLRIRKRECVTSCPVGYEPTFHTCIRKSNTVIRNNEQYDESNLTMEDFIALLGNIGRDIRHGWWAIVLSAIASCLLCFGTMSLFRYAVDFVVWFILIGSVGILAIIAGLFWYAYFKMKDSQPIDGKQVKDGASGFMVLAVIFSIIVLCLIIVITCMVKRVKLIIQLFKEASKSIFDIPSLIMMPVWTSMLVTIVFLIFIILTVFMAFAGKLTEVASTPSGLYLEYMQNSVMTIALVYNIFAYIWVTEFIIGAQYMIIAGAVSAWFFTRNKQYLDAPLWTAFTNFTRFHMGTVAIGSLVITIMTIVRGLIRSLCENEKTKWIIECCMSNIEEFLRFLSKNAYIQTAMHGQPFFKSGKRAAKLLVSNAANVIAVNSIGDFVLVIAQLLLIVVSSVVGVFIAKATQTEHYWAIAVICVFIACCMAGTFFAIFEATIDCIFICFCEDTTLNDGMARPFFMSKGLMQFIEDSKAIYPKK</sequence>
<feature type="transmembrane region" description="Helical" evidence="6">
    <location>
        <begin position="361"/>
        <end position="380"/>
    </location>
</feature>
<organism evidence="7 8">
    <name type="scientific">Cryptolaemus montrouzieri</name>
    <dbReference type="NCBI Taxonomy" id="559131"/>
    <lineage>
        <taxon>Eukaryota</taxon>
        <taxon>Metazoa</taxon>
        <taxon>Ecdysozoa</taxon>
        <taxon>Arthropoda</taxon>
        <taxon>Hexapoda</taxon>
        <taxon>Insecta</taxon>
        <taxon>Pterygota</taxon>
        <taxon>Neoptera</taxon>
        <taxon>Endopterygota</taxon>
        <taxon>Coleoptera</taxon>
        <taxon>Polyphaga</taxon>
        <taxon>Cucujiformia</taxon>
        <taxon>Coccinelloidea</taxon>
        <taxon>Coccinellidae</taxon>
        <taxon>Scymninae</taxon>
        <taxon>Scymnini</taxon>
        <taxon>Cryptolaemus</taxon>
    </lineage>
</organism>
<feature type="transmembrane region" description="Helical" evidence="6">
    <location>
        <begin position="491"/>
        <end position="514"/>
    </location>
</feature>
<feature type="transmembrane region" description="Helical" evidence="6">
    <location>
        <begin position="204"/>
        <end position="227"/>
    </location>
</feature>
<name>A0ABD2P002_9CUCU</name>
<proteinExistence type="inferred from homology"/>
<evidence type="ECO:0000313" key="7">
    <source>
        <dbReference type="EMBL" id="KAL3284219.1"/>
    </source>
</evidence>
<dbReference type="AlphaFoldDB" id="A0ABD2P002"/>
<keyword evidence="4 6" id="KW-1133">Transmembrane helix</keyword>
<keyword evidence="8" id="KW-1185">Reference proteome</keyword>
<feature type="transmembrane region" description="Helical" evidence="6">
    <location>
        <begin position="43"/>
        <end position="63"/>
    </location>
</feature>
<evidence type="ECO:0000256" key="2">
    <source>
        <dbReference type="ARBA" id="ARBA00007168"/>
    </source>
</evidence>
<dbReference type="PANTHER" id="PTHR12385">
    <property type="entry name" value="CHOLINE TRANSPORTER-LIKE (SLC FAMILY 44)"/>
    <property type="match status" value="1"/>
</dbReference>
<evidence type="ECO:0000256" key="1">
    <source>
        <dbReference type="ARBA" id="ARBA00004141"/>
    </source>
</evidence>
<feature type="transmembrane region" description="Helical" evidence="6">
    <location>
        <begin position="520"/>
        <end position="542"/>
    </location>
</feature>
<dbReference type="GO" id="GO:0022857">
    <property type="term" value="F:transmembrane transporter activity"/>
    <property type="evidence" value="ECO:0007669"/>
    <property type="project" value="UniProtKB-UniRule"/>
</dbReference>
<comment type="subcellular location">
    <subcellularLocation>
        <location evidence="6">Cell membrane</location>
        <topology evidence="6">Multi-pass membrane protein</topology>
    </subcellularLocation>
    <subcellularLocation>
        <location evidence="1">Membrane</location>
        <topology evidence="1">Multi-pass membrane protein</topology>
    </subcellularLocation>
</comment>
<comment type="function">
    <text evidence="6">Choline transporter.</text>
</comment>
<reference evidence="7 8" key="1">
    <citation type="journal article" date="2021" name="BMC Biol.">
        <title>Horizontally acquired antibacterial genes associated with adaptive radiation of ladybird beetles.</title>
        <authorList>
            <person name="Li H.S."/>
            <person name="Tang X.F."/>
            <person name="Huang Y.H."/>
            <person name="Xu Z.Y."/>
            <person name="Chen M.L."/>
            <person name="Du X.Y."/>
            <person name="Qiu B.Y."/>
            <person name="Chen P.T."/>
            <person name="Zhang W."/>
            <person name="Slipinski A."/>
            <person name="Escalona H.E."/>
            <person name="Waterhouse R.M."/>
            <person name="Zwick A."/>
            <person name="Pang H."/>
        </authorList>
    </citation>
    <scope>NUCLEOTIDE SEQUENCE [LARGE SCALE GENOMIC DNA]</scope>
    <source>
        <strain evidence="7">SYSU2018</strain>
    </source>
</reference>
<keyword evidence="5 6" id="KW-0472">Membrane</keyword>
<gene>
    <name evidence="7" type="ORF">HHI36_018382</name>
</gene>
<evidence type="ECO:0000256" key="5">
    <source>
        <dbReference type="ARBA" id="ARBA00023136"/>
    </source>
</evidence>
<feature type="transmembrane region" description="Helical" evidence="6">
    <location>
        <begin position="400"/>
        <end position="422"/>
    </location>
</feature>
<accession>A0ABD2P002</accession>
<evidence type="ECO:0000256" key="3">
    <source>
        <dbReference type="ARBA" id="ARBA00022692"/>
    </source>
</evidence>
<dbReference type="GO" id="GO:0005886">
    <property type="term" value="C:plasma membrane"/>
    <property type="evidence" value="ECO:0007669"/>
    <property type="project" value="UniProtKB-SubCell"/>
</dbReference>
<evidence type="ECO:0000256" key="4">
    <source>
        <dbReference type="ARBA" id="ARBA00022989"/>
    </source>
</evidence>
<dbReference type="Proteomes" id="UP001516400">
    <property type="component" value="Unassembled WGS sequence"/>
</dbReference>
<comment type="similarity">
    <text evidence="2 6">Belongs to the CTL (choline transporter-like) family.</text>
</comment>
<feature type="transmembrane region" description="Helical" evidence="6">
    <location>
        <begin position="175"/>
        <end position="197"/>
    </location>
</feature>
<evidence type="ECO:0000313" key="8">
    <source>
        <dbReference type="Proteomes" id="UP001516400"/>
    </source>
</evidence>
<comment type="caution">
    <text evidence="7">The sequence shown here is derived from an EMBL/GenBank/DDBJ whole genome shotgun (WGS) entry which is preliminary data.</text>
</comment>
<dbReference type="InterPro" id="IPR007603">
    <property type="entry name" value="Choline_transptr-like"/>
</dbReference>
<protein>
    <recommendedName>
        <fullName evidence="6">Choline transporter-like protein</fullName>
    </recommendedName>
</protein>
<keyword evidence="3 6" id="KW-0812">Transmembrane</keyword>
<feature type="transmembrane region" description="Helical" evidence="6">
    <location>
        <begin position="338"/>
        <end position="356"/>
    </location>
</feature>
<dbReference type="Pfam" id="PF04515">
    <property type="entry name" value="Choline_transpo"/>
    <property type="match status" value="1"/>
</dbReference>
<dbReference type="EMBL" id="JABFTP020000165">
    <property type="protein sequence ID" value="KAL3284219.1"/>
    <property type="molecule type" value="Genomic_DNA"/>
</dbReference>
<dbReference type="PANTHER" id="PTHR12385:SF96">
    <property type="entry name" value="CHOLINE TRANSPORTER-LIKE PROTEIN"/>
    <property type="match status" value="1"/>
</dbReference>